<dbReference type="AlphaFoldDB" id="X1L582"/>
<comment type="caution">
    <text evidence="1">The sequence shown here is derived from an EMBL/GenBank/DDBJ whole genome shotgun (WGS) entry which is preliminary data.</text>
</comment>
<sequence length="70" mass="8063">FALKASQYPEARRRYGEEYAPEQVSCPVAERAAYREAIYLHHSMLLGKKQDMDDIADAIIKIKTNVHELL</sequence>
<reference evidence="1" key="1">
    <citation type="journal article" date="2014" name="Front. Microbiol.">
        <title>High frequency of phylogenetically diverse reductive dehalogenase-homologous genes in deep subseafloor sedimentary metagenomes.</title>
        <authorList>
            <person name="Kawai M."/>
            <person name="Futagami T."/>
            <person name="Toyoda A."/>
            <person name="Takaki Y."/>
            <person name="Nishi S."/>
            <person name="Hori S."/>
            <person name="Arai W."/>
            <person name="Tsubouchi T."/>
            <person name="Morono Y."/>
            <person name="Uchiyama I."/>
            <person name="Ito T."/>
            <person name="Fujiyama A."/>
            <person name="Inagaki F."/>
            <person name="Takami H."/>
        </authorList>
    </citation>
    <scope>NUCLEOTIDE SEQUENCE</scope>
    <source>
        <strain evidence="1">Expedition CK06-06</strain>
    </source>
</reference>
<dbReference type="EMBL" id="BARU01036351">
    <property type="protein sequence ID" value="GAH89338.1"/>
    <property type="molecule type" value="Genomic_DNA"/>
</dbReference>
<proteinExistence type="predicted"/>
<dbReference type="Gene3D" id="3.90.1150.10">
    <property type="entry name" value="Aspartate Aminotransferase, domain 1"/>
    <property type="match status" value="1"/>
</dbReference>
<organism evidence="1">
    <name type="scientific">marine sediment metagenome</name>
    <dbReference type="NCBI Taxonomy" id="412755"/>
    <lineage>
        <taxon>unclassified sequences</taxon>
        <taxon>metagenomes</taxon>
        <taxon>ecological metagenomes</taxon>
    </lineage>
</organism>
<accession>X1L582</accession>
<gene>
    <name evidence="1" type="ORF">S03H2_56775</name>
</gene>
<evidence type="ECO:0000313" key="1">
    <source>
        <dbReference type="EMBL" id="GAH89338.1"/>
    </source>
</evidence>
<dbReference type="InterPro" id="IPR015422">
    <property type="entry name" value="PyrdxlP-dep_Trfase_small"/>
</dbReference>
<protein>
    <submittedName>
        <fullName evidence="1">Uncharacterized protein</fullName>
    </submittedName>
</protein>
<name>X1L582_9ZZZZ</name>
<feature type="non-terminal residue" evidence="1">
    <location>
        <position position="1"/>
    </location>
</feature>